<protein>
    <submittedName>
        <fullName evidence="1">Uncharacterized protein</fullName>
    </submittedName>
</protein>
<reference evidence="1" key="2">
    <citation type="submission" date="2015-06" db="UniProtKB">
        <authorList>
            <consortium name="EnsemblMetazoa"/>
        </authorList>
    </citation>
    <scope>IDENTIFICATION</scope>
</reference>
<reference evidence="2" key="1">
    <citation type="submission" date="2011-08" db="EMBL/GenBank/DDBJ databases">
        <authorList>
            <person name="Rombauts S."/>
        </authorList>
    </citation>
    <scope>NUCLEOTIDE SEQUENCE</scope>
    <source>
        <strain evidence="2">London</strain>
    </source>
</reference>
<name>T1JV33_TETUR</name>
<keyword evidence="2" id="KW-1185">Reference proteome</keyword>
<dbReference type="HOGENOM" id="CLU_3191919_0_0_1"/>
<proteinExistence type="predicted"/>
<dbReference type="Proteomes" id="UP000015104">
    <property type="component" value="Unassembled WGS sequence"/>
</dbReference>
<dbReference type="EnsemblMetazoa" id="tetur02g03140.1">
    <property type="protein sequence ID" value="tetur02g03140.1"/>
    <property type="gene ID" value="tetur02g03140"/>
</dbReference>
<evidence type="ECO:0000313" key="2">
    <source>
        <dbReference type="Proteomes" id="UP000015104"/>
    </source>
</evidence>
<organism evidence="1 2">
    <name type="scientific">Tetranychus urticae</name>
    <name type="common">Two-spotted spider mite</name>
    <dbReference type="NCBI Taxonomy" id="32264"/>
    <lineage>
        <taxon>Eukaryota</taxon>
        <taxon>Metazoa</taxon>
        <taxon>Ecdysozoa</taxon>
        <taxon>Arthropoda</taxon>
        <taxon>Chelicerata</taxon>
        <taxon>Arachnida</taxon>
        <taxon>Acari</taxon>
        <taxon>Acariformes</taxon>
        <taxon>Trombidiformes</taxon>
        <taxon>Prostigmata</taxon>
        <taxon>Eleutherengona</taxon>
        <taxon>Raphignathae</taxon>
        <taxon>Tetranychoidea</taxon>
        <taxon>Tetranychidae</taxon>
        <taxon>Tetranychus</taxon>
    </lineage>
</organism>
<dbReference type="AlphaFoldDB" id="T1JV33"/>
<dbReference type="EMBL" id="CAEY01000791">
    <property type="status" value="NOT_ANNOTATED_CDS"/>
    <property type="molecule type" value="Genomic_DNA"/>
</dbReference>
<evidence type="ECO:0000313" key="1">
    <source>
        <dbReference type="EnsemblMetazoa" id="tetur02g03140.1"/>
    </source>
</evidence>
<accession>T1JV33</accession>
<sequence length="46" mass="5612">MDEFQLLREREFKYYQRNNDNSYSSTFIQKANKLSNVLTFLAHVDH</sequence>